<keyword evidence="1" id="KW-0732">Signal</keyword>
<evidence type="ECO:0000313" key="4">
    <source>
        <dbReference type="Proteomes" id="UP000700596"/>
    </source>
</evidence>
<feature type="domain" description="Glycoside hydrolase 131 catalytic N-terminal" evidence="2">
    <location>
        <begin position="36"/>
        <end position="293"/>
    </location>
</feature>
<comment type="caution">
    <text evidence="3">The sequence shown here is derived from an EMBL/GenBank/DDBJ whole genome shotgun (WGS) entry which is preliminary data.</text>
</comment>
<dbReference type="Pfam" id="PF18271">
    <property type="entry name" value="GH131_N"/>
    <property type="match status" value="1"/>
</dbReference>
<feature type="chain" id="PRO_5040208587" description="Glycoside hydrolase 131 catalytic N-terminal domain-containing protein" evidence="1">
    <location>
        <begin position="18"/>
        <end position="300"/>
    </location>
</feature>
<proteinExistence type="predicted"/>
<evidence type="ECO:0000256" key="1">
    <source>
        <dbReference type="SAM" id="SignalP"/>
    </source>
</evidence>
<evidence type="ECO:0000259" key="2">
    <source>
        <dbReference type="Pfam" id="PF18271"/>
    </source>
</evidence>
<organism evidence="3 4">
    <name type="scientific">Dendryphion nanum</name>
    <dbReference type="NCBI Taxonomy" id="256645"/>
    <lineage>
        <taxon>Eukaryota</taxon>
        <taxon>Fungi</taxon>
        <taxon>Dikarya</taxon>
        <taxon>Ascomycota</taxon>
        <taxon>Pezizomycotina</taxon>
        <taxon>Dothideomycetes</taxon>
        <taxon>Pleosporomycetidae</taxon>
        <taxon>Pleosporales</taxon>
        <taxon>Torulaceae</taxon>
        <taxon>Dendryphion</taxon>
    </lineage>
</organism>
<dbReference type="OrthoDB" id="5283326at2759"/>
<evidence type="ECO:0000313" key="3">
    <source>
        <dbReference type="EMBL" id="KAH7118721.1"/>
    </source>
</evidence>
<dbReference type="AlphaFoldDB" id="A0A9P9DHF9"/>
<reference evidence="3" key="1">
    <citation type="journal article" date="2021" name="Nat. Commun.">
        <title>Genetic determinants of endophytism in the Arabidopsis root mycobiome.</title>
        <authorList>
            <person name="Mesny F."/>
            <person name="Miyauchi S."/>
            <person name="Thiergart T."/>
            <person name="Pickel B."/>
            <person name="Atanasova L."/>
            <person name="Karlsson M."/>
            <person name="Huettel B."/>
            <person name="Barry K.W."/>
            <person name="Haridas S."/>
            <person name="Chen C."/>
            <person name="Bauer D."/>
            <person name="Andreopoulos W."/>
            <person name="Pangilinan J."/>
            <person name="LaButti K."/>
            <person name="Riley R."/>
            <person name="Lipzen A."/>
            <person name="Clum A."/>
            <person name="Drula E."/>
            <person name="Henrissat B."/>
            <person name="Kohler A."/>
            <person name="Grigoriev I.V."/>
            <person name="Martin F.M."/>
            <person name="Hacquard S."/>
        </authorList>
    </citation>
    <scope>NUCLEOTIDE SEQUENCE</scope>
    <source>
        <strain evidence="3">MPI-CAGE-CH-0243</strain>
    </source>
</reference>
<dbReference type="Proteomes" id="UP000700596">
    <property type="component" value="Unassembled WGS sequence"/>
</dbReference>
<protein>
    <recommendedName>
        <fullName evidence="2">Glycoside hydrolase 131 catalytic N-terminal domain-containing protein</fullName>
    </recommendedName>
</protein>
<dbReference type="Gene3D" id="2.60.120.1160">
    <property type="match status" value="1"/>
</dbReference>
<dbReference type="PANTHER" id="PTHR34612">
    <property type="entry name" value="GH131_N DOMAIN-CONTAINING PROTEIN"/>
    <property type="match status" value="1"/>
</dbReference>
<accession>A0A9P9DHF9</accession>
<dbReference type="PANTHER" id="PTHR34612:SF2">
    <property type="entry name" value="GLYCOSIDE HYDROLASE 131 CATALYTIC N-TERMINAL DOMAIN-CONTAINING PROTEIN"/>
    <property type="match status" value="1"/>
</dbReference>
<feature type="signal peptide" evidence="1">
    <location>
        <begin position="1"/>
        <end position="17"/>
    </location>
</feature>
<name>A0A9P9DHF9_9PLEO</name>
<gene>
    <name evidence="3" type="ORF">B0J11DRAFT_492226</name>
</gene>
<dbReference type="InterPro" id="IPR041524">
    <property type="entry name" value="GH131_N"/>
</dbReference>
<keyword evidence="4" id="KW-1185">Reference proteome</keyword>
<dbReference type="EMBL" id="JAGMWT010000012">
    <property type="protein sequence ID" value="KAH7118721.1"/>
    <property type="molecule type" value="Genomic_DNA"/>
</dbReference>
<sequence>MLVQSLLFLSALASTQAATIRTRRCANASASAVANVVFDGRVSANATAADFDGSTGPFGPDFVKGENVTFSQLIQFPEGEIALFDASVGAKAIEVTINDDSIFNPGGNPQTAVRRAELIPRGDLVADNVTTSGIKTLHFSIKPSVARPLNISHEYLMVFLERSDFAGNLFMLRTGTLIGSDGSSKNDLVLFGNTQEGTPTLFTTPFEQTAFNNFALRLDFTQNTIQVFQSTGNAPLAQVTEQLPNDLSGNGEYHFGLNKNPTDPGADSLRSGFQEAGINEGMVYGGIFIEDNANSTVTLS</sequence>